<dbReference type="RefSeq" id="WP_408177914.1">
    <property type="nucleotide sequence ID" value="NZ_JAQQEZ010000010.1"/>
</dbReference>
<dbReference type="SUPFAM" id="SSF46785">
    <property type="entry name" value="Winged helix' DNA-binding domain"/>
    <property type="match status" value="1"/>
</dbReference>
<evidence type="ECO:0008006" key="3">
    <source>
        <dbReference type="Google" id="ProtNLM"/>
    </source>
</evidence>
<gene>
    <name evidence="1" type="ORF">PQR57_16435</name>
</gene>
<name>A0ABW9APU5_9BURK</name>
<proteinExistence type="predicted"/>
<organism evidence="1 2">
    <name type="scientific">Paraburkholderia dipogonis</name>
    <dbReference type="NCBI Taxonomy" id="1211383"/>
    <lineage>
        <taxon>Bacteria</taxon>
        <taxon>Pseudomonadati</taxon>
        <taxon>Pseudomonadota</taxon>
        <taxon>Betaproteobacteria</taxon>
        <taxon>Burkholderiales</taxon>
        <taxon>Burkholderiaceae</taxon>
        <taxon>Paraburkholderia</taxon>
    </lineage>
</organism>
<reference evidence="1 2" key="1">
    <citation type="journal article" date="2024" name="Chem. Sci.">
        <title>Discovery of megapolipeptins by genome mining of a Burkholderiales bacteria collection.</title>
        <authorList>
            <person name="Paulo B.S."/>
            <person name="Recchia M.J.J."/>
            <person name="Lee S."/>
            <person name="Fergusson C.H."/>
            <person name="Romanowski S.B."/>
            <person name="Hernandez A."/>
            <person name="Krull N."/>
            <person name="Liu D.Y."/>
            <person name="Cavanagh H."/>
            <person name="Bos A."/>
            <person name="Gray C.A."/>
            <person name="Murphy B.T."/>
            <person name="Linington R.G."/>
            <person name="Eustaquio A.S."/>
        </authorList>
    </citation>
    <scope>NUCLEOTIDE SEQUENCE [LARGE SCALE GENOMIC DNA]</scope>
    <source>
        <strain evidence="1 2">RL17-350-BIC-A</strain>
    </source>
</reference>
<evidence type="ECO:0000313" key="1">
    <source>
        <dbReference type="EMBL" id="MFM0002610.1"/>
    </source>
</evidence>
<accession>A0ABW9APU5</accession>
<evidence type="ECO:0000313" key="2">
    <source>
        <dbReference type="Proteomes" id="UP001629230"/>
    </source>
</evidence>
<dbReference type="InterPro" id="IPR036390">
    <property type="entry name" value="WH_DNA-bd_sf"/>
</dbReference>
<protein>
    <recommendedName>
        <fullName evidence="3">MarR family transcriptional regulator</fullName>
    </recommendedName>
</protein>
<dbReference type="EMBL" id="JAQQEZ010000010">
    <property type="protein sequence ID" value="MFM0002610.1"/>
    <property type="molecule type" value="Genomic_DNA"/>
</dbReference>
<sequence>MLWLSAAPAKTFRTIYMGRLSIRSGRYVPVIVNGHRQWARDQVALQAEILALLEQHGGLTKKRIIMTLATAQAAVNTALVTMLRDGVIERYRALSARNRLDEHWCLAGKSPVASNNGAGIRYNAVAILNAMQQHAASIHAGSANK</sequence>
<comment type="caution">
    <text evidence="1">The sequence shown here is derived from an EMBL/GenBank/DDBJ whole genome shotgun (WGS) entry which is preliminary data.</text>
</comment>
<dbReference type="Proteomes" id="UP001629230">
    <property type="component" value="Unassembled WGS sequence"/>
</dbReference>
<keyword evidence="2" id="KW-1185">Reference proteome</keyword>